<dbReference type="AlphaFoldDB" id="A8Q3E4"/>
<proteinExistence type="predicted"/>
<protein>
    <recommendedName>
        <fullName evidence="2">RNA polymerase II transcription factor B subunit 3</fullName>
    </recommendedName>
    <alternativeName>
        <fullName evidence="8">RNA polymerase II transcription factor B 38 kDa subunit</fullName>
    </alternativeName>
    <alternativeName>
        <fullName evidence="7">RNA polymerase II transcription factor B p38 subunit</fullName>
    </alternativeName>
</protein>
<feature type="domain" description="RING-type" evidence="12">
    <location>
        <begin position="46"/>
        <end position="89"/>
    </location>
</feature>
<evidence type="ECO:0000256" key="3">
    <source>
        <dbReference type="ARBA" id="ARBA00022723"/>
    </source>
</evidence>
<dbReference type="Pfam" id="PF06391">
    <property type="entry name" value="MAT1"/>
    <property type="match status" value="1"/>
</dbReference>
<dbReference type="PROSITE" id="PS50089">
    <property type="entry name" value="ZF_RING_2"/>
    <property type="match status" value="1"/>
</dbReference>
<comment type="caution">
    <text evidence="13">The sequence shown here is derived from an EMBL/GenBank/DDBJ whole genome shotgun (WGS) entry which is preliminary data.</text>
</comment>
<evidence type="ECO:0000313" key="13">
    <source>
        <dbReference type="EMBL" id="EDP43362.1"/>
    </source>
</evidence>
<keyword evidence="14" id="KW-1185">Reference proteome</keyword>
<dbReference type="Proteomes" id="UP000008837">
    <property type="component" value="Unassembled WGS sequence"/>
</dbReference>
<dbReference type="InterPro" id="IPR017907">
    <property type="entry name" value="Znf_RING_CS"/>
</dbReference>
<evidence type="ECO:0000256" key="9">
    <source>
        <dbReference type="PROSITE-ProRule" id="PRU00175"/>
    </source>
</evidence>
<dbReference type="GO" id="GO:0070985">
    <property type="term" value="C:transcription factor TFIIK complex"/>
    <property type="evidence" value="ECO:0007669"/>
    <property type="project" value="UniProtKB-ARBA"/>
</dbReference>
<dbReference type="InterPro" id="IPR001841">
    <property type="entry name" value="Znf_RING"/>
</dbReference>
<evidence type="ECO:0000313" key="14">
    <source>
        <dbReference type="Proteomes" id="UP000008837"/>
    </source>
</evidence>
<dbReference type="GeneID" id="5854883"/>
<dbReference type="Pfam" id="PF17121">
    <property type="entry name" value="zf-C3HC4_5"/>
    <property type="match status" value="1"/>
</dbReference>
<evidence type="ECO:0000256" key="6">
    <source>
        <dbReference type="ARBA" id="ARBA00023242"/>
    </source>
</evidence>
<dbReference type="GO" id="GO:0006357">
    <property type="term" value="P:regulation of transcription by RNA polymerase II"/>
    <property type="evidence" value="ECO:0007669"/>
    <property type="project" value="TreeGrafter"/>
</dbReference>
<dbReference type="OrthoDB" id="5963at2759"/>
<accession>A8Q3E4</accession>
<keyword evidence="6" id="KW-0539">Nucleus</keyword>
<dbReference type="OMA" id="FEGPLAY"/>
<keyword evidence="10" id="KW-0175">Coiled coil</keyword>
<evidence type="ECO:0000256" key="11">
    <source>
        <dbReference type="SAM" id="MobiDB-lite"/>
    </source>
</evidence>
<dbReference type="SMART" id="SM00184">
    <property type="entry name" value="RING"/>
    <property type="match status" value="1"/>
</dbReference>
<dbReference type="GO" id="GO:0008270">
    <property type="term" value="F:zinc ion binding"/>
    <property type="evidence" value="ECO:0007669"/>
    <property type="project" value="UniProtKB-KW"/>
</dbReference>
<dbReference type="FunFam" id="3.30.40.10:FF:000037">
    <property type="entry name" value="Cdk-activating kinase assembly factor MAT1, centre"/>
    <property type="match status" value="1"/>
</dbReference>
<evidence type="ECO:0000256" key="5">
    <source>
        <dbReference type="ARBA" id="ARBA00022833"/>
    </source>
</evidence>
<evidence type="ECO:0000256" key="7">
    <source>
        <dbReference type="ARBA" id="ARBA00029873"/>
    </source>
</evidence>
<feature type="region of interest" description="Disordered" evidence="11">
    <location>
        <begin position="1"/>
        <end position="44"/>
    </location>
</feature>
<name>A8Q3E4_MALGO</name>
<reference evidence="13 14" key="1">
    <citation type="journal article" date="2007" name="Proc. Natl. Acad. Sci. U.S.A.">
        <title>Dandruff-associated Malassezia genomes reveal convergent and divergent virulence traits shared with plant and human fungal pathogens.</title>
        <authorList>
            <person name="Xu J."/>
            <person name="Saunders C.W."/>
            <person name="Hu P."/>
            <person name="Grant R.A."/>
            <person name="Boekhout T."/>
            <person name="Kuramae E.E."/>
            <person name="Kronstad J.W."/>
            <person name="Deangelis Y.M."/>
            <person name="Reeder N.L."/>
            <person name="Johnstone K.R."/>
            <person name="Leland M."/>
            <person name="Fieno A.M."/>
            <person name="Begley W.M."/>
            <person name="Sun Y."/>
            <person name="Lacey M.P."/>
            <person name="Chaudhary T."/>
            <person name="Keough T."/>
            <person name="Chu L."/>
            <person name="Sears R."/>
            <person name="Yuan B."/>
            <person name="Dawson T.L.Jr."/>
        </authorList>
    </citation>
    <scope>NUCLEOTIDE SEQUENCE [LARGE SCALE GENOMIC DNA]</scope>
    <source>
        <strain evidence="14">ATCC MYA-4612 / CBS 7966</strain>
    </source>
</reference>
<dbReference type="InterPro" id="IPR015877">
    <property type="entry name" value="MAT1_centre"/>
</dbReference>
<dbReference type="RefSeq" id="XP_001730576.1">
    <property type="nucleotide sequence ID" value="XM_001730524.1"/>
</dbReference>
<evidence type="ECO:0000259" key="12">
    <source>
        <dbReference type="PROSITE" id="PS50089"/>
    </source>
</evidence>
<dbReference type="CDD" id="cd16573">
    <property type="entry name" value="RING-HC_TFB3-like"/>
    <property type="match status" value="1"/>
</dbReference>
<sequence>MKSSTAPAKPRSQMPSTSVVRGHVGQSQVRDRSGRISEYSSSDDKCPICKTDRYLSPRLRLLVSPCYHKMCESCIDRLFSLGPAACPECGQVVRKQQFSAQIFEDLQVEEEVNIRKRVSRLFNRRPEEFPTLRAYNDYLEEFEEITFNLVHKIDLEHTQTKLAQYEALNKSFIAQQQQQREQESIRQQQLDEASRQERMLRAQKVKEEQELEQREREAEEKAIVAELEKGRSIDDVMQEHEKRRQDRLAASKKRAMEERQRQKLFEERLHEAPVSARPKMSAAELEYIHQVIQSDYVGPFATLDDGSGLVAVREAPVSLGGIAASGSAGYVDPWLKPEFVTPIASAQNRAGGYDWQHQVWQRGILAVCDGLSLAPDLG</sequence>
<dbReference type="Gene3D" id="3.30.40.10">
    <property type="entry name" value="Zinc/RING finger domain, C3HC4 (zinc finger)"/>
    <property type="match status" value="1"/>
</dbReference>
<evidence type="ECO:0000256" key="10">
    <source>
        <dbReference type="SAM" id="Coils"/>
    </source>
</evidence>
<comment type="subcellular location">
    <subcellularLocation>
        <location evidence="1">Nucleus</location>
    </subcellularLocation>
</comment>
<dbReference type="VEuPathDB" id="FungiDB:MGL_2372"/>
<dbReference type="PANTHER" id="PTHR12683:SF13">
    <property type="entry name" value="CDK-ACTIVATING KINASE ASSEMBLY FACTOR MAT1"/>
    <property type="match status" value="1"/>
</dbReference>
<dbReference type="EMBL" id="AAYY01000008">
    <property type="protein sequence ID" value="EDP43362.1"/>
    <property type="molecule type" value="Genomic_DNA"/>
</dbReference>
<evidence type="ECO:0000256" key="1">
    <source>
        <dbReference type="ARBA" id="ARBA00004123"/>
    </source>
</evidence>
<dbReference type="GO" id="GO:0061575">
    <property type="term" value="F:cyclin-dependent protein serine/threonine kinase activator activity"/>
    <property type="evidence" value="ECO:0007669"/>
    <property type="project" value="InterPro"/>
</dbReference>
<dbReference type="PANTHER" id="PTHR12683">
    <property type="entry name" value="CDK-ACTIVATING KINASE ASSEMBLY FACTOR MAT1"/>
    <property type="match status" value="1"/>
</dbReference>
<dbReference type="InterPro" id="IPR013083">
    <property type="entry name" value="Znf_RING/FYVE/PHD"/>
</dbReference>
<keyword evidence="3" id="KW-0479">Metal-binding</keyword>
<organism evidence="13 14">
    <name type="scientific">Malassezia globosa (strain ATCC MYA-4612 / CBS 7966)</name>
    <name type="common">Dandruff-associated fungus</name>
    <dbReference type="NCBI Taxonomy" id="425265"/>
    <lineage>
        <taxon>Eukaryota</taxon>
        <taxon>Fungi</taxon>
        <taxon>Dikarya</taxon>
        <taxon>Basidiomycota</taxon>
        <taxon>Ustilaginomycotina</taxon>
        <taxon>Malasseziomycetes</taxon>
        <taxon>Malasseziales</taxon>
        <taxon>Malasseziaceae</taxon>
        <taxon>Malassezia</taxon>
    </lineage>
</organism>
<feature type="coiled-coil region" evidence="10">
    <location>
        <begin position="173"/>
        <end position="228"/>
    </location>
</feature>
<dbReference type="PROSITE" id="PS00518">
    <property type="entry name" value="ZF_RING_1"/>
    <property type="match status" value="1"/>
</dbReference>
<keyword evidence="4 9" id="KW-0863">Zinc-finger</keyword>
<dbReference type="KEGG" id="mgl:MGL_2372"/>
<dbReference type="GO" id="GO:0006289">
    <property type="term" value="P:nucleotide-excision repair"/>
    <property type="evidence" value="ECO:0007669"/>
    <property type="project" value="InterPro"/>
</dbReference>
<dbReference type="STRING" id="425265.A8Q3E4"/>
<evidence type="ECO:0000256" key="2">
    <source>
        <dbReference type="ARBA" id="ARBA00022257"/>
    </source>
</evidence>
<gene>
    <name evidence="13" type="ORF">MGL_2372</name>
</gene>
<keyword evidence="5" id="KW-0862">Zinc</keyword>
<dbReference type="InterPro" id="IPR004575">
    <property type="entry name" value="MAT1/Tfb3"/>
</dbReference>
<dbReference type="InParanoid" id="A8Q3E4"/>
<dbReference type="NCBIfam" id="TIGR00570">
    <property type="entry name" value="cdk7"/>
    <property type="match status" value="1"/>
</dbReference>
<dbReference type="FunCoup" id="A8Q3E4">
    <property type="interactions" value="263"/>
</dbReference>
<dbReference type="SUPFAM" id="SSF57850">
    <property type="entry name" value="RING/U-box"/>
    <property type="match status" value="1"/>
</dbReference>
<evidence type="ECO:0000256" key="8">
    <source>
        <dbReference type="ARBA" id="ARBA00033277"/>
    </source>
</evidence>
<evidence type="ECO:0000256" key="4">
    <source>
        <dbReference type="ARBA" id="ARBA00022771"/>
    </source>
</evidence>